<dbReference type="InterPro" id="IPR005546">
    <property type="entry name" value="Autotransporte_beta"/>
</dbReference>
<evidence type="ECO:0000313" key="2">
    <source>
        <dbReference type="EMBL" id="GFD52910.1"/>
    </source>
</evidence>
<reference evidence="2" key="1">
    <citation type="journal article" date="2019" name="Sci. Rep.">
        <title>Draft genome of Tanacetum cinerariifolium, the natural source of mosquito coil.</title>
        <authorList>
            <person name="Yamashiro T."/>
            <person name="Shiraishi A."/>
            <person name="Satake H."/>
            <person name="Nakayama K."/>
        </authorList>
    </citation>
    <scope>NUCLEOTIDE SEQUENCE</scope>
</reference>
<dbReference type="Gene3D" id="2.40.128.130">
    <property type="entry name" value="Autotransporter beta-domain"/>
    <property type="match status" value="1"/>
</dbReference>
<dbReference type="NCBIfam" id="TIGR01414">
    <property type="entry name" value="autotrans_barl"/>
    <property type="match status" value="1"/>
</dbReference>
<sequence>DVSFDSQGYWTGRVGARLKGRYLVNNLPVEPYLRANTWHTFGGKDTVTYNGVDRIKSEHTSSSADVGVGVVAKVSSDVSVYLAVDYNTNLDSETLEGGSGTLG</sequence>
<dbReference type="Pfam" id="PF03797">
    <property type="entry name" value="Autotransporter"/>
    <property type="match status" value="1"/>
</dbReference>
<evidence type="ECO:0000259" key="1">
    <source>
        <dbReference type="PROSITE" id="PS51208"/>
    </source>
</evidence>
<feature type="domain" description="Autotransporter" evidence="1">
    <location>
        <begin position="1"/>
        <end position="103"/>
    </location>
</feature>
<dbReference type="InterPro" id="IPR006315">
    <property type="entry name" value="OM_autotransptr_brl_dom"/>
</dbReference>
<protein>
    <recommendedName>
        <fullName evidence="1">Autotransporter domain-containing protein</fullName>
    </recommendedName>
</protein>
<proteinExistence type="predicted"/>
<dbReference type="AlphaFoldDB" id="A0A699X361"/>
<feature type="non-terminal residue" evidence="2">
    <location>
        <position position="1"/>
    </location>
</feature>
<dbReference type="GO" id="GO:0019867">
    <property type="term" value="C:outer membrane"/>
    <property type="evidence" value="ECO:0007669"/>
    <property type="project" value="InterPro"/>
</dbReference>
<organism evidence="2">
    <name type="scientific">Tanacetum cinerariifolium</name>
    <name type="common">Dalmatian daisy</name>
    <name type="synonym">Chrysanthemum cinerariifolium</name>
    <dbReference type="NCBI Taxonomy" id="118510"/>
    <lineage>
        <taxon>Eukaryota</taxon>
        <taxon>Viridiplantae</taxon>
        <taxon>Streptophyta</taxon>
        <taxon>Embryophyta</taxon>
        <taxon>Tracheophyta</taxon>
        <taxon>Spermatophyta</taxon>
        <taxon>Magnoliopsida</taxon>
        <taxon>eudicotyledons</taxon>
        <taxon>Gunneridae</taxon>
        <taxon>Pentapetalae</taxon>
        <taxon>asterids</taxon>
        <taxon>campanulids</taxon>
        <taxon>Asterales</taxon>
        <taxon>Asteraceae</taxon>
        <taxon>Asteroideae</taxon>
        <taxon>Anthemideae</taxon>
        <taxon>Anthemidinae</taxon>
        <taxon>Tanacetum</taxon>
    </lineage>
</organism>
<gene>
    <name evidence="2" type="ORF">Tci_924879</name>
</gene>
<dbReference type="EMBL" id="BKCJ011787857">
    <property type="protein sequence ID" value="GFD52910.1"/>
    <property type="molecule type" value="Genomic_DNA"/>
</dbReference>
<dbReference type="SUPFAM" id="SSF103515">
    <property type="entry name" value="Autotransporter"/>
    <property type="match status" value="1"/>
</dbReference>
<comment type="caution">
    <text evidence="2">The sequence shown here is derived from an EMBL/GenBank/DDBJ whole genome shotgun (WGS) entry which is preliminary data.</text>
</comment>
<feature type="non-terminal residue" evidence="2">
    <location>
        <position position="103"/>
    </location>
</feature>
<dbReference type="InterPro" id="IPR036709">
    <property type="entry name" value="Autotransporte_beta_dom_sf"/>
</dbReference>
<name>A0A699X361_TANCI</name>
<accession>A0A699X361</accession>
<dbReference type="PROSITE" id="PS51208">
    <property type="entry name" value="AUTOTRANSPORTER"/>
    <property type="match status" value="1"/>
</dbReference>